<accession>A0A6J4NS77</accession>
<feature type="non-terminal residue" evidence="2">
    <location>
        <position position="1"/>
    </location>
</feature>
<feature type="compositionally biased region" description="Basic and acidic residues" evidence="1">
    <location>
        <begin position="56"/>
        <end position="80"/>
    </location>
</feature>
<dbReference type="AlphaFoldDB" id="A0A6J4NS77"/>
<proteinExistence type="predicted"/>
<evidence type="ECO:0000313" key="2">
    <source>
        <dbReference type="EMBL" id="CAA9393513.1"/>
    </source>
</evidence>
<dbReference type="EMBL" id="CADCUQ010000300">
    <property type="protein sequence ID" value="CAA9393513.1"/>
    <property type="molecule type" value="Genomic_DNA"/>
</dbReference>
<feature type="region of interest" description="Disordered" evidence="1">
    <location>
        <begin position="208"/>
        <end position="260"/>
    </location>
</feature>
<feature type="compositionally biased region" description="Basic residues" evidence="1">
    <location>
        <begin position="15"/>
        <end position="26"/>
    </location>
</feature>
<feature type="region of interest" description="Disordered" evidence="1">
    <location>
        <begin position="1"/>
        <end position="80"/>
    </location>
</feature>
<keyword evidence="2" id="KW-0067">ATP-binding</keyword>
<gene>
    <name evidence="2" type="ORF">AVDCRST_MAG64-1299</name>
</gene>
<feature type="compositionally biased region" description="Low complexity" evidence="1">
    <location>
        <begin position="169"/>
        <end position="187"/>
    </location>
</feature>
<organism evidence="2">
    <name type="scientific">uncultured Phycisphaerae bacterium</name>
    <dbReference type="NCBI Taxonomy" id="904963"/>
    <lineage>
        <taxon>Bacteria</taxon>
        <taxon>Pseudomonadati</taxon>
        <taxon>Planctomycetota</taxon>
        <taxon>Phycisphaerae</taxon>
        <taxon>environmental samples</taxon>
    </lineage>
</organism>
<name>A0A6J4NS77_9BACT</name>
<reference evidence="2" key="1">
    <citation type="submission" date="2020-02" db="EMBL/GenBank/DDBJ databases">
        <authorList>
            <person name="Meier V. D."/>
        </authorList>
    </citation>
    <scope>NUCLEOTIDE SEQUENCE</scope>
    <source>
        <strain evidence="2">AVDCRST_MAG64</strain>
    </source>
</reference>
<keyword evidence="2" id="KW-0547">Nucleotide-binding</keyword>
<feature type="region of interest" description="Disordered" evidence="1">
    <location>
        <begin position="169"/>
        <end position="193"/>
    </location>
</feature>
<feature type="region of interest" description="Disordered" evidence="1">
    <location>
        <begin position="118"/>
        <end position="143"/>
    </location>
</feature>
<feature type="non-terminal residue" evidence="2">
    <location>
        <position position="260"/>
    </location>
</feature>
<sequence length="260" mass="28322">ASDGVAAPDAFPRRGSPRARRRRVVRRVPVLAARRPPPGPARAAPQRHVPRRRERQRQVDAGRGDRGRVRAQRGGREPELQLRDARLAFVALPAPGAEARADAPVGLLLPARRDVLQRRDVRRGDRPHRRPRQPPGRPQLRRAAAARTVARRVVFRAVSRAVPRPGALPARRAGGGAVADAADGVPADPRRPRERLLAVRDRDALADRPRVPAGVDLRAGTQRRGARPVREDRAVHGLPGLPQPPPVDGPLAPEAGRGRV</sequence>
<protein>
    <submittedName>
        <fullName evidence="2">ABC transporter, ATP-binding protein</fullName>
    </submittedName>
</protein>
<dbReference type="GO" id="GO:0005524">
    <property type="term" value="F:ATP binding"/>
    <property type="evidence" value="ECO:0007669"/>
    <property type="project" value="UniProtKB-KW"/>
</dbReference>
<evidence type="ECO:0000256" key="1">
    <source>
        <dbReference type="SAM" id="MobiDB-lite"/>
    </source>
</evidence>